<reference evidence="2" key="2">
    <citation type="submission" date="2021-02" db="EMBL/GenBank/DDBJ databases">
        <authorList>
            <person name="Kimball J.A."/>
            <person name="Haas M.W."/>
            <person name="Macchietto M."/>
            <person name="Kono T."/>
            <person name="Duquette J."/>
            <person name="Shao M."/>
        </authorList>
    </citation>
    <scope>NUCLEOTIDE SEQUENCE</scope>
    <source>
        <tissue evidence="2">Fresh leaf tissue</tissue>
    </source>
</reference>
<organism evidence="2 3">
    <name type="scientific">Zizania palustris</name>
    <name type="common">Northern wild rice</name>
    <dbReference type="NCBI Taxonomy" id="103762"/>
    <lineage>
        <taxon>Eukaryota</taxon>
        <taxon>Viridiplantae</taxon>
        <taxon>Streptophyta</taxon>
        <taxon>Embryophyta</taxon>
        <taxon>Tracheophyta</taxon>
        <taxon>Spermatophyta</taxon>
        <taxon>Magnoliopsida</taxon>
        <taxon>Liliopsida</taxon>
        <taxon>Poales</taxon>
        <taxon>Poaceae</taxon>
        <taxon>BOP clade</taxon>
        <taxon>Oryzoideae</taxon>
        <taxon>Oryzeae</taxon>
        <taxon>Zizaniinae</taxon>
        <taxon>Zizania</taxon>
    </lineage>
</organism>
<evidence type="ECO:0000313" key="2">
    <source>
        <dbReference type="EMBL" id="KAG8087539.1"/>
    </source>
</evidence>
<keyword evidence="3" id="KW-1185">Reference proteome</keyword>
<feature type="region of interest" description="Disordered" evidence="1">
    <location>
        <begin position="14"/>
        <end position="39"/>
    </location>
</feature>
<sequence length="72" mass="7847">MINSSFQTPARALVGREALDRSSGQISPAPLHGRATNLRARPLRPVTDVPLGWSCSRQKYSSFPQQASQLPS</sequence>
<gene>
    <name evidence="2" type="ORF">GUJ93_ZPchr0010g7890</name>
</gene>
<proteinExistence type="predicted"/>
<evidence type="ECO:0000313" key="3">
    <source>
        <dbReference type="Proteomes" id="UP000729402"/>
    </source>
</evidence>
<protein>
    <submittedName>
        <fullName evidence="2">Uncharacterized protein</fullName>
    </submittedName>
</protein>
<reference evidence="2" key="1">
    <citation type="journal article" date="2021" name="bioRxiv">
        <title>Whole Genome Assembly and Annotation of Northern Wild Rice, Zizania palustris L., Supports a Whole Genome Duplication in the Zizania Genus.</title>
        <authorList>
            <person name="Haas M."/>
            <person name="Kono T."/>
            <person name="Macchietto M."/>
            <person name="Millas R."/>
            <person name="McGilp L."/>
            <person name="Shao M."/>
            <person name="Duquette J."/>
            <person name="Hirsch C.N."/>
            <person name="Kimball J."/>
        </authorList>
    </citation>
    <scope>NUCLEOTIDE SEQUENCE</scope>
    <source>
        <tissue evidence="2">Fresh leaf tissue</tissue>
    </source>
</reference>
<evidence type="ECO:0000256" key="1">
    <source>
        <dbReference type="SAM" id="MobiDB-lite"/>
    </source>
</evidence>
<dbReference type="Proteomes" id="UP000729402">
    <property type="component" value="Unassembled WGS sequence"/>
</dbReference>
<dbReference type="EMBL" id="JAAALK010000082">
    <property type="protein sequence ID" value="KAG8087539.1"/>
    <property type="molecule type" value="Genomic_DNA"/>
</dbReference>
<dbReference type="AlphaFoldDB" id="A0A8J6BHY7"/>
<accession>A0A8J6BHY7</accession>
<name>A0A8J6BHY7_ZIZPA</name>
<comment type="caution">
    <text evidence="2">The sequence shown here is derived from an EMBL/GenBank/DDBJ whole genome shotgun (WGS) entry which is preliminary data.</text>
</comment>